<dbReference type="Pfam" id="PF14333">
    <property type="entry name" value="DUF4389"/>
    <property type="match status" value="1"/>
</dbReference>
<dbReference type="STRING" id="1122206.SAMN02745753_01542"/>
<keyword evidence="1" id="KW-0812">Transmembrane</keyword>
<name>A0A1M4ZY60_9GAMM</name>
<proteinExistence type="predicted"/>
<accession>A0A1M4ZY60</accession>
<sequence length="94" mass="10727">MSKPGYADQGFWFRVIFMLLYWVVLNIAVTVFGVLLVLVSLVKLGSKYEPVTLSSWLKSVTAFIGQIFSFLSFESEEKPFPFQPWPQVNADEEA</sequence>
<evidence type="ECO:0008006" key="4">
    <source>
        <dbReference type="Google" id="ProtNLM"/>
    </source>
</evidence>
<keyword evidence="3" id="KW-1185">Reference proteome</keyword>
<dbReference type="RefSeq" id="WP_072839134.1">
    <property type="nucleotide sequence ID" value="NZ_FQVF01000006.1"/>
</dbReference>
<organism evidence="2 3">
    <name type="scientific">Marinomonas polaris DSM 16579</name>
    <dbReference type="NCBI Taxonomy" id="1122206"/>
    <lineage>
        <taxon>Bacteria</taxon>
        <taxon>Pseudomonadati</taxon>
        <taxon>Pseudomonadota</taxon>
        <taxon>Gammaproteobacteria</taxon>
        <taxon>Oceanospirillales</taxon>
        <taxon>Oceanospirillaceae</taxon>
        <taxon>Marinomonas</taxon>
    </lineage>
</organism>
<evidence type="ECO:0000313" key="3">
    <source>
        <dbReference type="Proteomes" id="UP000184517"/>
    </source>
</evidence>
<feature type="transmembrane region" description="Helical" evidence="1">
    <location>
        <begin position="12"/>
        <end position="41"/>
    </location>
</feature>
<protein>
    <recommendedName>
        <fullName evidence="4">Lipase</fullName>
    </recommendedName>
</protein>
<keyword evidence="1" id="KW-1133">Transmembrane helix</keyword>
<dbReference type="Proteomes" id="UP000184517">
    <property type="component" value="Unassembled WGS sequence"/>
</dbReference>
<reference evidence="3" key="1">
    <citation type="submission" date="2016-11" db="EMBL/GenBank/DDBJ databases">
        <authorList>
            <person name="Varghese N."/>
            <person name="Submissions S."/>
        </authorList>
    </citation>
    <scope>NUCLEOTIDE SEQUENCE [LARGE SCALE GENOMIC DNA]</scope>
    <source>
        <strain evidence="3">DSM 16579</strain>
    </source>
</reference>
<dbReference type="EMBL" id="FQVF01000006">
    <property type="protein sequence ID" value="SHF22990.1"/>
    <property type="molecule type" value="Genomic_DNA"/>
</dbReference>
<evidence type="ECO:0000313" key="2">
    <source>
        <dbReference type="EMBL" id="SHF22990.1"/>
    </source>
</evidence>
<evidence type="ECO:0000256" key="1">
    <source>
        <dbReference type="SAM" id="Phobius"/>
    </source>
</evidence>
<gene>
    <name evidence="2" type="ORF">SAMN02745753_01542</name>
</gene>
<dbReference type="InterPro" id="IPR025498">
    <property type="entry name" value="DUF4389"/>
</dbReference>
<keyword evidence="1" id="KW-0472">Membrane</keyword>
<dbReference type="OrthoDB" id="5766995at2"/>
<dbReference type="AlphaFoldDB" id="A0A1M4ZY60"/>